<evidence type="ECO:0000256" key="1">
    <source>
        <dbReference type="SAM" id="MobiDB-lite"/>
    </source>
</evidence>
<evidence type="ECO:0000313" key="2">
    <source>
        <dbReference type="EMBL" id="SVC10485.1"/>
    </source>
</evidence>
<gene>
    <name evidence="2" type="ORF">METZ01_LOCUS263339</name>
</gene>
<feature type="compositionally biased region" description="Polar residues" evidence="1">
    <location>
        <begin position="14"/>
        <end position="26"/>
    </location>
</feature>
<protein>
    <submittedName>
        <fullName evidence="2">Uncharacterized protein</fullName>
    </submittedName>
</protein>
<reference evidence="2" key="1">
    <citation type="submission" date="2018-05" db="EMBL/GenBank/DDBJ databases">
        <authorList>
            <person name="Lanie J.A."/>
            <person name="Ng W.-L."/>
            <person name="Kazmierczak K.M."/>
            <person name="Andrzejewski T.M."/>
            <person name="Davidsen T.M."/>
            <person name="Wayne K.J."/>
            <person name="Tettelin H."/>
            <person name="Glass J.I."/>
            <person name="Rusch D."/>
            <person name="Podicherti R."/>
            <person name="Tsui H.-C.T."/>
            <person name="Winkler M.E."/>
        </authorList>
    </citation>
    <scope>NUCLEOTIDE SEQUENCE</scope>
</reference>
<sequence length="26" mass="2984">TTLEWTGRRHPPTASHQPTANRLRSL</sequence>
<organism evidence="2">
    <name type="scientific">marine metagenome</name>
    <dbReference type="NCBI Taxonomy" id="408172"/>
    <lineage>
        <taxon>unclassified sequences</taxon>
        <taxon>metagenomes</taxon>
        <taxon>ecological metagenomes</taxon>
    </lineage>
</organism>
<dbReference type="AlphaFoldDB" id="A0A382JFQ5"/>
<accession>A0A382JFQ5</accession>
<feature type="non-terminal residue" evidence="2">
    <location>
        <position position="26"/>
    </location>
</feature>
<feature type="region of interest" description="Disordered" evidence="1">
    <location>
        <begin position="1"/>
        <end position="26"/>
    </location>
</feature>
<feature type="non-terminal residue" evidence="2">
    <location>
        <position position="1"/>
    </location>
</feature>
<name>A0A382JFQ5_9ZZZZ</name>
<proteinExistence type="predicted"/>
<dbReference type="EMBL" id="UINC01073816">
    <property type="protein sequence ID" value="SVC10485.1"/>
    <property type="molecule type" value="Genomic_DNA"/>
</dbReference>